<protein>
    <submittedName>
        <fullName evidence="1">Uncharacterized protein</fullName>
    </submittedName>
</protein>
<proteinExistence type="predicted"/>
<dbReference type="AlphaFoldDB" id="A0AAJ0EJD7"/>
<evidence type="ECO:0000313" key="2">
    <source>
        <dbReference type="Proteomes" id="UP001243989"/>
    </source>
</evidence>
<organism evidence="1 2">
    <name type="scientific">Colletotrichum phormii</name>
    <dbReference type="NCBI Taxonomy" id="359342"/>
    <lineage>
        <taxon>Eukaryota</taxon>
        <taxon>Fungi</taxon>
        <taxon>Dikarya</taxon>
        <taxon>Ascomycota</taxon>
        <taxon>Pezizomycotina</taxon>
        <taxon>Sordariomycetes</taxon>
        <taxon>Hypocreomycetidae</taxon>
        <taxon>Glomerellales</taxon>
        <taxon>Glomerellaceae</taxon>
        <taxon>Colletotrichum</taxon>
        <taxon>Colletotrichum acutatum species complex</taxon>
    </lineage>
</organism>
<dbReference type="GeneID" id="85474573"/>
<name>A0AAJ0EJD7_9PEZI</name>
<evidence type="ECO:0000313" key="1">
    <source>
        <dbReference type="EMBL" id="KAK1641363.1"/>
    </source>
</evidence>
<sequence length="125" mass="13632">MESNQQLGTGGLTDGAVGNLSNSAVQAMGLVETSCYSGVRNGAGDAGTFHRVEWQVFRLSGALRLGNAELGILLNRIVGAGRWRVREANGTWFIMLPRNVDKSDALRHGLREADSKFKWWCHCGK</sequence>
<dbReference type="EMBL" id="JAHMHQ010000003">
    <property type="protein sequence ID" value="KAK1641363.1"/>
    <property type="molecule type" value="Genomic_DNA"/>
</dbReference>
<comment type="caution">
    <text evidence="1">The sequence shown here is derived from an EMBL/GenBank/DDBJ whole genome shotgun (WGS) entry which is preliminary data.</text>
</comment>
<reference evidence="1" key="1">
    <citation type="submission" date="2021-06" db="EMBL/GenBank/DDBJ databases">
        <title>Comparative genomics, transcriptomics and evolutionary studies reveal genomic signatures of adaptation to plant cell wall in hemibiotrophic fungi.</title>
        <authorList>
            <consortium name="DOE Joint Genome Institute"/>
            <person name="Baroncelli R."/>
            <person name="Diaz J.F."/>
            <person name="Benocci T."/>
            <person name="Peng M."/>
            <person name="Battaglia E."/>
            <person name="Haridas S."/>
            <person name="Andreopoulos W."/>
            <person name="Labutti K."/>
            <person name="Pangilinan J."/>
            <person name="Floch G.L."/>
            <person name="Makela M.R."/>
            <person name="Henrissat B."/>
            <person name="Grigoriev I.V."/>
            <person name="Crouch J.A."/>
            <person name="De Vries R.P."/>
            <person name="Sukno S.A."/>
            <person name="Thon M.R."/>
        </authorList>
    </citation>
    <scope>NUCLEOTIDE SEQUENCE</scope>
    <source>
        <strain evidence="1">CBS 102054</strain>
    </source>
</reference>
<dbReference type="RefSeq" id="XP_060449970.1">
    <property type="nucleotide sequence ID" value="XM_060589711.1"/>
</dbReference>
<gene>
    <name evidence="1" type="ORF">BDP81DRAFT_418745</name>
</gene>
<accession>A0AAJ0EJD7</accession>
<keyword evidence="2" id="KW-1185">Reference proteome</keyword>
<dbReference type="Proteomes" id="UP001243989">
    <property type="component" value="Unassembled WGS sequence"/>
</dbReference>